<sequence length="53" mass="6149">MDKPQEYKICLSELKSKIRSSQMKAAITINAALIRFYWELGKMISEKEVQWGG</sequence>
<dbReference type="Proteomes" id="UP000320300">
    <property type="component" value="Unassembled WGS sequence"/>
</dbReference>
<protein>
    <submittedName>
        <fullName evidence="1">Uncharacterized protein</fullName>
    </submittedName>
</protein>
<gene>
    <name evidence="1" type="ORF">SAMN06265348_1087</name>
</gene>
<name>A0A521EGF6_9SPHI</name>
<evidence type="ECO:0000313" key="1">
    <source>
        <dbReference type="EMBL" id="SMO82240.1"/>
    </source>
</evidence>
<evidence type="ECO:0000313" key="2">
    <source>
        <dbReference type="Proteomes" id="UP000320300"/>
    </source>
</evidence>
<dbReference type="EMBL" id="FXTN01000008">
    <property type="protein sequence ID" value="SMO82240.1"/>
    <property type="molecule type" value="Genomic_DNA"/>
</dbReference>
<organism evidence="1 2">
    <name type="scientific">Pedobacter westerhofensis</name>
    <dbReference type="NCBI Taxonomy" id="425512"/>
    <lineage>
        <taxon>Bacteria</taxon>
        <taxon>Pseudomonadati</taxon>
        <taxon>Bacteroidota</taxon>
        <taxon>Sphingobacteriia</taxon>
        <taxon>Sphingobacteriales</taxon>
        <taxon>Sphingobacteriaceae</taxon>
        <taxon>Pedobacter</taxon>
    </lineage>
</organism>
<proteinExistence type="predicted"/>
<accession>A0A521EGF6</accession>
<dbReference type="AlphaFoldDB" id="A0A521EGF6"/>
<keyword evidence="2" id="KW-1185">Reference proteome</keyword>
<reference evidence="1 2" key="1">
    <citation type="submission" date="2017-05" db="EMBL/GenBank/DDBJ databases">
        <authorList>
            <person name="Varghese N."/>
            <person name="Submissions S."/>
        </authorList>
    </citation>
    <scope>NUCLEOTIDE SEQUENCE [LARGE SCALE GENOMIC DNA]</scope>
    <source>
        <strain evidence="1 2">DSM 19036</strain>
    </source>
</reference>